<comment type="caution">
    <text evidence="4">The sequence shown here is derived from an EMBL/GenBank/DDBJ whole genome shotgun (WGS) entry which is preliminary data.</text>
</comment>
<dbReference type="InterPro" id="IPR005442">
    <property type="entry name" value="GST_omega"/>
</dbReference>
<dbReference type="PANTHER" id="PTHR43968">
    <property type="match status" value="1"/>
</dbReference>
<dbReference type="GO" id="GO:0045174">
    <property type="term" value="F:glutathione dehydrogenase (ascorbate) activity"/>
    <property type="evidence" value="ECO:0007669"/>
    <property type="project" value="UniProtKB-ARBA"/>
</dbReference>
<keyword evidence="1" id="KW-0560">Oxidoreductase</keyword>
<dbReference type="PRINTS" id="PR01625">
    <property type="entry name" value="GSTRNSFRASEO"/>
</dbReference>
<dbReference type="Proteomes" id="UP000017559">
    <property type="component" value="Unassembled WGS sequence"/>
</dbReference>
<evidence type="ECO:0000259" key="3">
    <source>
        <dbReference type="PROSITE" id="PS50405"/>
    </source>
</evidence>
<dbReference type="Pfam" id="PF13410">
    <property type="entry name" value="GST_C_2"/>
    <property type="match status" value="1"/>
</dbReference>
<evidence type="ECO:0000313" key="4">
    <source>
        <dbReference type="EMBL" id="ESK83859.1"/>
    </source>
</evidence>
<dbReference type="PROSITE" id="PS50404">
    <property type="entry name" value="GST_NTER"/>
    <property type="match status" value="1"/>
</dbReference>
<organism evidence="4 5">
    <name type="scientific">Moniliophthora roreri (strain MCA 2997)</name>
    <name type="common">Cocoa frosty pod rot fungus</name>
    <name type="synonym">Crinipellis roreri</name>
    <dbReference type="NCBI Taxonomy" id="1381753"/>
    <lineage>
        <taxon>Eukaryota</taxon>
        <taxon>Fungi</taxon>
        <taxon>Dikarya</taxon>
        <taxon>Basidiomycota</taxon>
        <taxon>Agaricomycotina</taxon>
        <taxon>Agaricomycetes</taxon>
        <taxon>Agaricomycetidae</taxon>
        <taxon>Agaricales</taxon>
        <taxon>Marasmiineae</taxon>
        <taxon>Marasmiaceae</taxon>
        <taxon>Moniliophthora</taxon>
    </lineage>
</organism>
<accession>V2XWS1</accession>
<protein>
    <submittedName>
        <fullName evidence="4">Glutathione s-transferase-like protein</fullName>
    </submittedName>
</protein>
<dbReference type="PANTHER" id="PTHR43968:SF6">
    <property type="entry name" value="GLUTATHIONE S-TRANSFERASE OMEGA"/>
    <property type="match status" value="1"/>
</dbReference>
<feature type="domain" description="GST N-terminal" evidence="2">
    <location>
        <begin position="5"/>
        <end position="96"/>
    </location>
</feature>
<dbReference type="GO" id="GO:0005737">
    <property type="term" value="C:cytoplasm"/>
    <property type="evidence" value="ECO:0007669"/>
    <property type="project" value="InterPro"/>
</dbReference>
<proteinExistence type="predicted"/>
<evidence type="ECO:0000259" key="2">
    <source>
        <dbReference type="PROSITE" id="PS50404"/>
    </source>
</evidence>
<dbReference type="SUPFAM" id="SSF52833">
    <property type="entry name" value="Thioredoxin-like"/>
    <property type="match status" value="1"/>
</dbReference>
<dbReference type="SUPFAM" id="SSF47616">
    <property type="entry name" value="GST C-terminal domain-like"/>
    <property type="match status" value="1"/>
</dbReference>
<reference evidence="4 5" key="1">
    <citation type="journal article" date="2014" name="BMC Genomics">
        <title>Genome and secretome analysis of the hemibiotrophic fungal pathogen, Moniliophthora roreri, which causes frosty pod rot disease of cacao: mechanisms of the biotrophic and necrotrophic phases.</title>
        <authorList>
            <person name="Meinhardt L.W."/>
            <person name="Costa G.G.L."/>
            <person name="Thomazella D.P.T."/>
            <person name="Teixeira P.J.P.L."/>
            <person name="Carazzolle M.F."/>
            <person name="Schuster S.C."/>
            <person name="Carlson J.E."/>
            <person name="Guiltinan M.J."/>
            <person name="Mieczkowski P."/>
            <person name="Farmer A."/>
            <person name="Ramaraj T."/>
            <person name="Crozier J."/>
            <person name="Davis R.E."/>
            <person name="Shao J."/>
            <person name="Melnick R.L."/>
            <person name="Pereira G.A.G."/>
            <person name="Bailey B.A."/>
        </authorList>
    </citation>
    <scope>NUCLEOTIDE SEQUENCE [LARGE SCALE GENOMIC DNA]</scope>
    <source>
        <strain evidence="4 5">MCA 2997</strain>
    </source>
</reference>
<dbReference type="InterPro" id="IPR010987">
    <property type="entry name" value="Glutathione-S-Trfase_C-like"/>
</dbReference>
<dbReference type="SFLD" id="SFLDS00019">
    <property type="entry name" value="Glutathione_Transferase_(cytos"/>
    <property type="match status" value="1"/>
</dbReference>
<gene>
    <name evidence="4" type="ORF">Moror_13497</name>
</gene>
<dbReference type="InterPro" id="IPR036282">
    <property type="entry name" value="Glutathione-S-Trfase_C_sf"/>
</dbReference>
<dbReference type="PROSITE" id="PS50405">
    <property type="entry name" value="GST_CTER"/>
    <property type="match status" value="1"/>
</dbReference>
<dbReference type="Pfam" id="PF13409">
    <property type="entry name" value="GST_N_2"/>
    <property type="match status" value="1"/>
</dbReference>
<dbReference type="InterPro" id="IPR036249">
    <property type="entry name" value="Thioredoxin-like_sf"/>
</dbReference>
<dbReference type="Gene3D" id="1.20.1050.10">
    <property type="match status" value="1"/>
</dbReference>
<feature type="domain" description="GST C-terminal" evidence="3">
    <location>
        <begin position="101"/>
        <end position="235"/>
    </location>
</feature>
<dbReference type="InterPro" id="IPR050983">
    <property type="entry name" value="GST_Omega/HSP26"/>
</dbReference>
<name>V2XWS1_MONRO</name>
<dbReference type="InterPro" id="IPR040079">
    <property type="entry name" value="Glutathione_S-Trfase"/>
</dbReference>
<dbReference type="CDD" id="cd00570">
    <property type="entry name" value="GST_N_family"/>
    <property type="match status" value="1"/>
</dbReference>
<keyword evidence="5" id="KW-1185">Reference proteome</keyword>
<evidence type="ECO:0000313" key="5">
    <source>
        <dbReference type="Proteomes" id="UP000017559"/>
    </source>
</evidence>
<sequence length="255" mass="28302">MSDKKQLTLYTAKICPYAQRTEIALIEAKAEFTRHEIDLSNKPLWFTPQVNPASKVPAISYGGPIVPPEQPSPDSVKLAESLILVEFVADLYPECGILPPDPVERAQARFFIEIFNTKVAPGFVGFLLRGEHFEALLKGLESLQVLLSKDGPYVLGERFSIADIAVAPFMGRMETALTNEVGAYEIGEGTKCWEAVTKDPKFEKLMKYYAALKQRPSFKVTYDEEYMRDAYKKRFSIVRAQKKAAAAAAAAAAPS</sequence>
<dbReference type="EMBL" id="AWSO01001431">
    <property type="protein sequence ID" value="ESK83859.1"/>
    <property type="molecule type" value="Genomic_DNA"/>
</dbReference>
<evidence type="ECO:0000256" key="1">
    <source>
        <dbReference type="ARBA" id="ARBA00023002"/>
    </source>
</evidence>
<dbReference type="OrthoDB" id="202840at2759"/>
<dbReference type="InterPro" id="IPR004045">
    <property type="entry name" value="Glutathione_S-Trfase_N"/>
</dbReference>
<dbReference type="KEGG" id="mrr:Moror_13497"/>
<dbReference type="HOGENOM" id="CLU_066075_0_0_1"/>
<dbReference type="Gene3D" id="3.40.30.10">
    <property type="entry name" value="Glutaredoxin"/>
    <property type="match status" value="1"/>
</dbReference>
<dbReference type="SFLD" id="SFLDG00358">
    <property type="entry name" value="Main_(cytGST)"/>
    <property type="match status" value="1"/>
</dbReference>
<dbReference type="GO" id="GO:0004364">
    <property type="term" value="F:glutathione transferase activity"/>
    <property type="evidence" value="ECO:0007669"/>
    <property type="project" value="InterPro"/>
</dbReference>
<dbReference type="STRING" id="1381753.V2XWS1"/>
<dbReference type="AlphaFoldDB" id="V2XWS1"/>